<dbReference type="PANTHER" id="PTHR34853:SF5">
    <property type="entry name" value="LIP-DOMAIN-CONTAINING PROTEIN-RELATED"/>
    <property type="match status" value="1"/>
</dbReference>
<feature type="chain" id="PRO_5013433946" evidence="2">
    <location>
        <begin position="23"/>
        <end position="456"/>
    </location>
</feature>
<evidence type="ECO:0000313" key="4">
    <source>
        <dbReference type="Proteomes" id="UP000078544"/>
    </source>
</evidence>
<keyword evidence="1" id="KW-0378">Hydrolase</keyword>
<feature type="signal peptide" evidence="2">
    <location>
        <begin position="1"/>
        <end position="22"/>
    </location>
</feature>
<keyword evidence="4" id="KW-1185">Reference proteome</keyword>
<dbReference type="PANTHER" id="PTHR34853">
    <property type="match status" value="1"/>
</dbReference>
<dbReference type="PIRSF" id="PIRSF029171">
    <property type="entry name" value="Esterase_LipA"/>
    <property type="match status" value="1"/>
</dbReference>
<dbReference type="GO" id="GO:0004806">
    <property type="term" value="F:triacylglycerol lipase activity"/>
    <property type="evidence" value="ECO:0007669"/>
    <property type="project" value="UniProtKB-UniRule"/>
</dbReference>
<evidence type="ECO:0000256" key="2">
    <source>
        <dbReference type="PIRNR" id="PIRNR029171"/>
    </source>
</evidence>
<dbReference type="GO" id="GO:0016042">
    <property type="term" value="P:lipid catabolic process"/>
    <property type="evidence" value="ECO:0007669"/>
    <property type="project" value="UniProtKB-UniRule"/>
</dbReference>
<dbReference type="OrthoDB" id="2373480at2759"/>
<organism evidence="3 4">
    <name type="scientific">Moelleriella libera RCEF 2490</name>
    <dbReference type="NCBI Taxonomy" id="1081109"/>
    <lineage>
        <taxon>Eukaryota</taxon>
        <taxon>Fungi</taxon>
        <taxon>Dikarya</taxon>
        <taxon>Ascomycota</taxon>
        <taxon>Pezizomycotina</taxon>
        <taxon>Sordariomycetes</taxon>
        <taxon>Hypocreomycetidae</taxon>
        <taxon>Hypocreales</taxon>
        <taxon>Clavicipitaceae</taxon>
        <taxon>Moelleriella</taxon>
    </lineage>
</organism>
<dbReference type="Gene3D" id="3.40.50.1820">
    <property type="entry name" value="alpha/beta hydrolase"/>
    <property type="match status" value="1"/>
</dbReference>
<dbReference type="InterPro" id="IPR005152">
    <property type="entry name" value="Lipase_secreted"/>
</dbReference>
<dbReference type="Gene3D" id="1.10.260.130">
    <property type="match status" value="1"/>
</dbReference>
<dbReference type="STRING" id="1081109.A0A168ANN0"/>
<reference evidence="3 4" key="1">
    <citation type="journal article" date="2016" name="Genome Biol. Evol.">
        <title>Divergent and convergent evolution of fungal pathogenicity.</title>
        <authorList>
            <person name="Shang Y."/>
            <person name="Xiao G."/>
            <person name="Zheng P."/>
            <person name="Cen K."/>
            <person name="Zhan S."/>
            <person name="Wang C."/>
        </authorList>
    </citation>
    <scope>NUCLEOTIDE SEQUENCE [LARGE SCALE GENOMIC DNA]</scope>
    <source>
        <strain evidence="3 4">RCEF 2490</strain>
    </source>
</reference>
<dbReference type="AlphaFoldDB" id="A0A168ANN0"/>
<dbReference type="Proteomes" id="UP000078544">
    <property type="component" value="Unassembled WGS sequence"/>
</dbReference>
<proteinExistence type="inferred from homology"/>
<evidence type="ECO:0000313" key="3">
    <source>
        <dbReference type="EMBL" id="KZZ94146.1"/>
    </source>
</evidence>
<accession>A0A168ANN0</accession>
<dbReference type="InterPro" id="IPR029058">
    <property type="entry name" value="AB_hydrolase_fold"/>
</dbReference>
<gene>
    <name evidence="3" type="ORF">AAL_05113</name>
</gene>
<dbReference type="Pfam" id="PF03583">
    <property type="entry name" value="LIP"/>
    <property type="match status" value="1"/>
</dbReference>
<evidence type="ECO:0000256" key="1">
    <source>
        <dbReference type="ARBA" id="ARBA00022801"/>
    </source>
</evidence>
<dbReference type="SUPFAM" id="SSF53474">
    <property type="entry name" value="alpha/beta-Hydrolases"/>
    <property type="match status" value="1"/>
</dbReference>
<name>A0A168ANN0_9HYPO</name>
<comment type="similarity">
    <text evidence="2">Belongs to the AB hydrolase superfamily. Lipase family.</text>
</comment>
<keyword evidence="2" id="KW-0732">Signal</keyword>
<dbReference type="EMBL" id="AZGY01000011">
    <property type="protein sequence ID" value="KZZ94146.1"/>
    <property type="molecule type" value="Genomic_DNA"/>
</dbReference>
<comment type="caution">
    <text evidence="3">The sequence shown here is derived from an EMBL/GenBank/DDBJ whole genome shotgun (WGS) entry which is preliminary data.</text>
</comment>
<protein>
    <submittedName>
        <fullName evidence="3">Lipase, secreted</fullName>
    </submittedName>
</protein>
<sequence>MLVISARRLMVAVTACAALARAVPLENRGTPVPPTQDAFYALPEAESLDSASPGTILRHRKVPSPIAAFRLLPENLQAAHQILYRTNNNFGNATATVLTVLVPHHADYRKVISHQSAEDAAFVNCAPSYALQFASDDSGFFGTTETQLELIVMQTFLEQGWIVILPDHEGPNGAFLANRQAGQAVLDGIRAALASKNLTGIENDARVGLWGYSGGSMASSWAAELQPEYAPEVKIAGAAVGGLVPSISNSLHKVNKGLAAGLIGGGINGLTHSYPELGKVLQDNILAEHKEKFFKPRTQCLGTNLLENTFADYYSMFKDTEIFQKEPATSIMAENAQGKSVPKVPLFVYKSVNDEISPIEDTDKLVKFYCDNGATVEYTRDFLSGHSGLAITAQTYVLPWLRQVMNGEPLAKGCSQSTKISTLLDISTLGLPKVLVDALLGLLGGPVGPPPFLFPL</sequence>